<keyword evidence="10 12" id="KW-0472">Membrane</keyword>
<dbReference type="AlphaFoldDB" id="A0A517LVT5"/>
<dbReference type="PRINTS" id="PR00075">
    <property type="entry name" value="FACDDSATRASE"/>
</dbReference>
<dbReference type="Pfam" id="PF00487">
    <property type="entry name" value="FA_desaturase"/>
    <property type="match status" value="1"/>
</dbReference>
<sequence length="319" mass="36458">MATVVDDAFDLAEQTGIDAGEVAKSKKQKAANLSREERTIVNTYSIIWLVAAHVGAIFAIWTFTWPALIAMVTLHWITGGLGICLGYHRYLTHTGFQSHRWVKYMFAVIGSLAGEGSPLDWVADHRKHHAESDQPGDPHSPNDGAWWSHMFWLAYSTHDGDREAYFKRWIPDLAADRGMRFIEKMFLPLNFALGVALAVGGYLYGGSEMAISMVVWGMFLRLVFVLHSTWLVNSASHMWGYRNYETTDKSRNNWWVALVTYGEGWHNNHHAYPRMAKHGHKWWEIDLTFMAIRAMQKIGLIWKVVDYRNVAEKNAKSAK</sequence>
<keyword evidence="6 12" id="KW-1133">Transmembrane helix</keyword>
<feature type="domain" description="Fatty acid desaturase" evidence="13">
    <location>
        <begin position="64"/>
        <end position="276"/>
    </location>
</feature>
<name>A0A517LVT5_9BACT</name>
<reference evidence="14 15" key="1">
    <citation type="submission" date="2019-02" db="EMBL/GenBank/DDBJ databases">
        <title>Deep-cultivation of Planctomycetes and their phenomic and genomic characterization uncovers novel biology.</title>
        <authorList>
            <person name="Wiegand S."/>
            <person name="Jogler M."/>
            <person name="Boedeker C."/>
            <person name="Pinto D."/>
            <person name="Vollmers J."/>
            <person name="Rivas-Marin E."/>
            <person name="Kohn T."/>
            <person name="Peeters S.H."/>
            <person name="Heuer A."/>
            <person name="Rast P."/>
            <person name="Oberbeckmann S."/>
            <person name="Bunk B."/>
            <person name="Jeske O."/>
            <person name="Meyerdierks A."/>
            <person name="Storesund J.E."/>
            <person name="Kallscheuer N."/>
            <person name="Luecker S."/>
            <person name="Lage O.M."/>
            <person name="Pohl T."/>
            <person name="Merkel B.J."/>
            <person name="Hornburger P."/>
            <person name="Mueller R.-W."/>
            <person name="Bruemmer F."/>
            <person name="Labrenz M."/>
            <person name="Spormann A.M."/>
            <person name="Op den Camp H."/>
            <person name="Overmann J."/>
            <person name="Amann R."/>
            <person name="Jetten M.S.M."/>
            <person name="Mascher T."/>
            <person name="Medema M.H."/>
            <person name="Devos D.P."/>
            <person name="Kaster A.-K."/>
            <person name="Ovreas L."/>
            <person name="Rohde M."/>
            <person name="Galperin M.Y."/>
            <person name="Jogler C."/>
        </authorList>
    </citation>
    <scope>NUCLEOTIDE SEQUENCE [LARGE SCALE GENOMIC DNA]</scope>
    <source>
        <strain evidence="14 15">EC9</strain>
    </source>
</reference>
<keyword evidence="11" id="KW-0275">Fatty acid biosynthesis</keyword>
<evidence type="ECO:0000256" key="11">
    <source>
        <dbReference type="ARBA" id="ARBA00023160"/>
    </source>
</evidence>
<dbReference type="PANTHER" id="PTHR11351">
    <property type="entry name" value="ACYL-COA DESATURASE"/>
    <property type="match status" value="1"/>
</dbReference>
<dbReference type="OrthoDB" id="19906at2"/>
<keyword evidence="4 12" id="KW-0812">Transmembrane</keyword>
<feature type="transmembrane region" description="Helical" evidence="12">
    <location>
        <begin position="210"/>
        <end position="232"/>
    </location>
</feature>
<dbReference type="EMBL" id="CP036261">
    <property type="protein sequence ID" value="QDS86730.1"/>
    <property type="molecule type" value="Genomic_DNA"/>
</dbReference>
<evidence type="ECO:0000256" key="1">
    <source>
        <dbReference type="ARBA" id="ARBA00004141"/>
    </source>
</evidence>
<evidence type="ECO:0000256" key="8">
    <source>
        <dbReference type="ARBA" id="ARBA00023004"/>
    </source>
</evidence>
<evidence type="ECO:0000256" key="4">
    <source>
        <dbReference type="ARBA" id="ARBA00022692"/>
    </source>
</evidence>
<keyword evidence="8" id="KW-0408">Iron</keyword>
<feature type="transmembrane region" description="Helical" evidence="12">
    <location>
        <begin position="186"/>
        <end position="204"/>
    </location>
</feature>
<protein>
    <submittedName>
        <fullName evidence="14">Fatty acid desaturase</fullName>
    </submittedName>
</protein>
<keyword evidence="9" id="KW-0443">Lipid metabolism</keyword>
<accession>A0A517LVT5</accession>
<evidence type="ECO:0000256" key="10">
    <source>
        <dbReference type="ARBA" id="ARBA00023136"/>
    </source>
</evidence>
<keyword evidence="7" id="KW-0560">Oxidoreductase</keyword>
<dbReference type="InterPro" id="IPR015876">
    <property type="entry name" value="Acyl-CoA_DS"/>
</dbReference>
<evidence type="ECO:0000256" key="6">
    <source>
        <dbReference type="ARBA" id="ARBA00022989"/>
    </source>
</evidence>
<evidence type="ECO:0000259" key="13">
    <source>
        <dbReference type="Pfam" id="PF00487"/>
    </source>
</evidence>
<evidence type="ECO:0000256" key="7">
    <source>
        <dbReference type="ARBA" id="ARBA00023002"/>
    </source>
</evidence>
<keyword evidence="15" id="KW-1185">Reference proteome</keyword>
<dbReference type="CDD" id="cd03505">
    <property type="entry name" value="Delta9-FADS-like"/>
    <property type="match status" value="1"/>
</dbReference>
<dbReference type="Proteomes" id="UP000319557">
    <property type="component" value="Chromosome"/>
</dbReference>
<evidence type="ECO:0000313" key="15">
    <source>
        <dbReference type="Proteomes" id="UP000319557"/>
    </source>
</evidence>
<evidence type="ECO:0000313" key="14">
    <source>
        <dbReference type="EMBL" id="QDS86730.1"/>
    </source>
</evidence>
<dbReference type="PANTHER" id="PTHR11351:SF31">
    <property type="entry name" value="DESATURASE 1, ISOFORM A-RELATED"/>
    <property type="match status" value="1"/>
</dbReference>
<dbReference type="GO" id="GO:0006633">
    <property type="term" value="P:fatty acid biosynthetic process"/>
    <property type="evidence" value="ECO:0007669"/>
    <property type="project" value="UniProtKB-KW"/>
</dbReference>
<evidence type="ECO:0000256" key="5">
    <source>
        <dbReference type="ARBA" id="ARBA00022832"/>
    </source>
</evidence>
<evidence type="ECO:0000256" key="2">
    <source>
        <dbReference type="ARBA" id="ARBA00008749"/>
    </source>
</evidence>
<organism evidence="14 15">
    <name type="scientific">Rosistilla ulvae</name>
    <dbReference type="NCBI Taxonomy" id="1930277"/>
    <lineage>
        <taxon>Bacteria</taxon>
        <taxon>Pseudomonadati</taxon>
        <taxon>Planctomycetota</taxon>
        <taxon>Planctomycetia</taxon>
        <taxon>Pirellulales</taxon>
        <taxon>Pirellulaceae</taxon>
        <taxon>Rosistilla</taxon>
    </lineage>
</organism>
<evidence type="ECO:0000256" key="3">
    <source>
        <dbReference type="ARBA" id="ARBA00022516"/>
    </source>
</evidence>
<comment type="similarity">
    <text evidence="2">Belongs to the fatty acid desaturase type 2 family.</text>
</comment>
<gene>
    <name evidence="14" type="ORF">EC9_09030</name>
</gene>
<dbReference type="RefSeq" id="WP_145342648.1">
    <property type="nucleotide sequence ID" value="NZ_CP036261.1"/>
</dbReference>
<keyword evidence="5" id="KW-0276">Fatty acid metabolism</keyword>
<evidence type="ECO:0000256" key="9">
    <source>
        <dbReference type="ARBA" id="ARBA00023098"/>
    </source>
</evidence>
<dbReference type="KEGG" id="ruv:EC9_09030"/>
<dbReference type="GO" id="GO:0016717">
    <property type="term" value="F:oxidoreductase activity, acting on paired donors, with oxidation of a pair of donors resulting in the reduction of molecular oxygen to two molecules of water"/>
    <property type="evidence" value="ECO:0007669"/>
    <property type="project" value="InterPro"/>
</dbReference>
<evidence type="ECO:0000256" key="12">
    <source>
        <dbReference type="SAM" id="Phobius"/>
    </source>
</evidence>
<dbReference type="GO" id="GO:0016020">
    <property type="term" value="C:membrane"/>
    <property type="evidence" value="ECO:0007669"/>
    <property type="project" value="UniProtKB-SubCell"/>
</dbReference>
<keyword evidence="3" id="KW-0444">Lipid biosynthesis</keyword>
<comment type="subcellular location">
    <subcellularLocation>
        <location evidence="1">Membrane</location>
        <topology evidence="1">Multi-pass membrane protein</topology>
    </subcellularLocation>
</comment>
<feature type="transmembrane region" description="Helical" evidence="12">
    <location>
        <begin position="41"/>
        <end position="61"/>
    </location>
</feature>
<proteinExistence type="inferred from homology"/>
<feature type="transmembrane region" description="Helical" evidence="12">
    <location>
        <begin position="67"/>
        <end position="87"/>
    </location>
</feature>
<dbReference type="InterPro" id="IPR005804">
    <property type="entry name" value="FA_desaturase_dom"/>
</dbReference>